<sequence length="483" mass="52667">MVLENPESFSSSRLLRQNIMIETFATNSYSALDSTLTNEFNQSLKGSGMQRFFDWLETNASESLYNFAHIFGNTFMGIANTLQAFAPLGASIEEGLVRMTQRFKGWSAGLSQSTGFQKFIEYAKENGPVLLNTLGNIWDTGVGLVKAFAPLGTEVLQGFQSLTAYISTNVVPIIDSIAEKAAGFARTIRDNWGPIKETVIGLGVAVGSFALIMGGLKVIGIVNQLMMAFRAGTLMATIAQWGLNTAMLANPMTWVAAGIAALIGIGVLLYRNWDTIKAKAGELWGSMREKWAGIKQSTAEAWGNVKTKIAEAMETAKTKVSNFFSPLLEFIRSAKAKWDSFVGALKNFKMPKIGLPKWMGGKGLIQVSGHATGLSRVPYDNYLMRAHKDETILRADQARTLEQMGILDRSGVLPRLNLSAAQTPQPVAATVSSVRPVSFSPTIHINVQGGDKQAANNVKEAVKKAMEETWQNFLDIYAVEVVR</sequence>
<dbReference type="EMBL" id="ACWF01000135">
    <property type="protein sequence ID" value="EHL75931.1"/>
    <property type="molecule type" value="Genomic_DNA"/>
</dbReference>
<keyword evidence="3" id="KW-1185">Reference proteome</keyword>
<feature type="transmembrane region" description="Helical" evidence="1">
    <location>
        <begin position="252"/>
        <end position="270"/>
    </location>
</feature>
<evidence type="ECO:0000313" key="2">
    <source>
        <dbReference type="EMBL" id="EHL75931.1"/>
    </source>
</evidence>
<proteinExistence type="predicted"/>
<gene>
    <name evidence="2" type="ORF">HMPREF1015_02745</name>
</gene>
<dbReference type="Gene3D" id="6.10.140.1430">
    <property type="match status" value="1"/>
</dbReference>
<protein>
    <recommendedName>
        <fullName evidence="4">Phage tail tape measure protein, TP901 family, core region</fullName>
    </recommendedName>
</protein>
<organism evidence="2 3">
    <name type="scientific">Bacillus smithii 7_3_47FAA</name>
    <dbReference type="NCBI Taxonomy" id="665952"/>
    <lineage>
        <taxon>Bacteria</taxon>
        <taxon>Bacillati</taxon>
        <taxon>Bacillota</taxon>
        <taxon>Bacilli</taxon>
        <taxon>Bacillales</taxon>
        <taxon>Bacillaceae</taxon>
        <taxon>Bacillus</taxon>
    </lineage>
</organism>
<keyword evidence="1" id="KW-0812">Transmembrane</keyword>
<evidence type="ECO:0000256" key="1">
    <source>
        <dbReference type="SAM" id="Phobius"/>
    </source>
</evidence>
<name>G9QNK2_9BACI</name>
<feature type="transmembrane region" description="Helical" evidence="1">
    <location>
        <begin position="199"/>
        <end position="220"/>
    </location>
</feature>
<evidence type="ECO:0000313" key="3">
    <source>
        <dbReference type="Proteomes" id="UP000011747"/>
    </source>
</evidence>
<accession>G9QNK2</accession>
<dbReference type="PATRIC" id="fig|665952.3.peg.2713"/>
<dbReference type="Proteomes" id="UP000011747">
    <property type="component" value="Unassembled WGS sequence"/>
</dbReference>
<dbReference type="HOGENOM" id="CLU_564590_0_0_9"/>
<feature type="transmembrane region" description="Helical" evidence="1">
    <location>
        <begin position="227"/>
        <end position="246"/>
    </location>
</feature>
<reference evidence="2 3" key="1">
    <citation type="submission" date="2011-09" db="EMBL/GenBank/DDBJ databases">
        <title>The Genome Sequence of Bacillus smithii 7_3_47FAA.</title>
        <authorList>
            <consortium name="The Broad Institute Genome Sequencing Platform"/>
            <person name="Earl A."/>
            <person name="Ward D."/>
            <person name="Feldgarden M."/>
            <person name="Gevers D."/>
            <person name="Daigneault M."/>
            <person name="Strauss J."/>
            <person name="Allen-Vercoe E."/>
            <person name="Young S.K."/>
            <person name="Zeng Q."/>
            <person name="Gargeya S."/>
            <person name="Fitzgerald M."/>
            <person name="Haas B."/>
            <person name="Abouelleil A."/>
            <person name="Alvarado L."/>
            <person name="Arachchi H.M."/>
            <person name="Berlin A."/>
            <person name="Brown A."/>
            <person name="Chapman S.B."/>
            <person name="Chen Z."/>
            <person name="Dunbar C."/>
            <person name="Freedman E."/>
            <person name="Gearin G."/>
            <person name="Goldberg J."/>
            <person name="Griggs A."/>
            <person name="Gujja S."/>
            <person name="Heiman D."/>
            <person name="Howarth C."/>
            <person name="Larson L."/>
            <person name="Lui A."/>
            <person name="MacDonald P.J.P."/>
            <person name="Montmayeur A."/>
            <person name="Murphy C."/>
            <person name="Neiman D."/>
            <person name="Pearson M."/>
            <person name="Priest M."/>
            <person name="Roberts A."/>
            <person name="Saif S."/>
            <person name="Shea T."/>
            <person name="Shenoy N."/>
            <person name="Sisk P."/>
            <person name="Stolte C."/>
            <person name="Sykes S."/>
            <person name="Wortman J."/>
            <person name="Nusbaum C."/>
            <person name="Birren B."/>
        </authorList>
    </citation>
    <scope>NUCLEOTIDE SEQUENCE [LARGE SCALE GENOMIC DNA]</scope>
    <source>
        <strain evidence="2 3">7_3_47FAA</strain>
    </source>
</reference>
<evidence type="ECO:0008006" key="4">
    <source>
        <dbReference type="Google" id="ProtNLM"/>
    </source>
</evidence>
<keyword evidence="1" id="KW-0472">Membrane</keyword>
<keyword evidence="1" id="KW-1133">Transmembrane helix</keyword>
<comment type="caution">
    <text evidence="2">The sequence shown here is derived from an EMBL/GenBank/DDBJ whole genome shotgun (WGS) entry which is preliminary data.</text>
</comment>
<dbReference type="AlphaFoldDB" id="G9QNK2"/>